<dbReference type="RefSeq" id="WP_183883209.1">
    <property type="nucleotide sequence ID" value="NZ_JACHCD010000001.1"/>
</dbReference>
<sequence length="139" mass="15777">MSKSAAKGSKSFAVFLLILICLLSICTIRKSIQSFFSDTAVERTAVSGKSLRNLWTQQHQFSPKTVDCSKTYLNSSPDEPLFKQSISKTAVIMLFAFILPVFILSLLLPFKKLIILHTPESQWRWSVIPLFLQNRLLLI</sequence>
<organism evidence="2 3">
    <name type="scientific">Pedobacter cryoconitis</name>
    <dbReference type="NCBI Taxonomy" id="188932"/>
    <lineage>
        <taxon>Bacteria</taxon>
        <taxon>Pseudomonadati</taxon>
        <taxon>Bacteroidota</taxon>
        <taxon>Sphingobacteriia</taxon>
        <taxon>Sphingobacteriales</taxon>
        <taxon>Sphingobacteriaceae</taxon>
        <taxon>Pedobacter</taxon>
    </lineage>
</organism>
<proteinExistence type="predicted"/>
<keyword evidence="1" id="KW-1133">Transmembrane helix</keyword>
<accession>A0A7W8ZNL0</accession>
<comment type="caution">
    <text evidence="2">The sequence shown here is derived from an EMBL/GenBank/DDBJ whole genome shotgun (WGS) entry which is preliminary data.</text>
</comment>
<dbReference type="AlphaFoldDB" id="A0A7W8ZNL0"/>
<keyword evidence="1" id="KW-0472">Membrane</keyword>
<evidence type="ECO:0000313" key="2">
    <source>
        <dbReference type="EMBL" id="MBB5637324.1"/>
    </source>
</evidence>
<protein>
    <submittedName>
        <fullName evidence="2">Uncharacterized protein</fullName>
    </submittedName>
</protein>
<dbReference type="EMBL" id="JACHCE010000005">
    <property type="protein sequence ID" value="MBB5637324.1"/>
    <property type="molecule type" value="Genomic_DNA"/>
</dbReference>
<evidence type="ECO:0000256" key="1">
    <source>
        <dbReference type="SAM" id="Phobius"/>
    </source>
</evidence>
<dbReference type="Proteomes" id="UP000537204">
    <property type="component" value="Unassembled WGS sequence"/>
</dbReference>
<evidence type="ECO:0000313" key="3">
    <source>
        <dbReference type="Proteomes" id="UP000537204"/>
    </source>
</evidence>
<name>A0A7W8ZNL0_9SPHI</name>
<gene>
    <name evidence="2" type="ORF">HDE68_003239</name>
</gene>
<feature type="transmembrane region" description="Helical" evidence="1">
    <location>
        <begin position="90"/>
        <end position="110"/>
    </location>
</feature>
<feature type="transmembrane region" description="Helical" evidence="1">
    <location>
        <begin position="12"/>
        <end position="32"/>
    </location>
</feature>
<keyword evidence="1" id="KW-0812">Transmembrane</keyword>
<reference evidence="2 3" key="1">
    <citation type="submission" date="2020-08" db="EMBL/GenBank/DDBJ databases">
        <title>Genomic Encyclopedia of Type Strains, Phase IV (KMG-V): Genome sequencing to study the core and pangenomes of soil and plant-associated prokaryotes.</title>
        <authorList>
            <person name="Whitman W."/>
        </authorList>
    </citation>
    <scope>NUCLEOTIDE SEQUENCE [LARGE SCALE GENOMIC DNA]</scope>
    <source>
        <strain evidence="2 3">S3M1</strain>
    </source>
</reference>